<feature type="domain" description="RNA polymerase sigma-70 region 2" evidence="6">
    <location>
        <begin position="13"/>
        <end position="80"/>
    </location>
</feature>
<dbReference type="NCBIfam" id="NF006089">
    <property type="entry name" value="PRK08241.1"/>
    <property type="match status" value="1"/>
</dbReference>
<keyword evidence="4" id="KW-0731">Sigma factor</keyword>
<dbReference type="InterPro" id="IPR037401">
    <property type="entry name" value="SnoaL-like"/>
</dbReference>
<dbReference type="GO" id="GO:0016987">
    <property type="term" value="F:sigma factor activity"/>
    <property type="evidence" value="ECO:0007669"/>
    <property type="project" value="UniProtKB-KW"/>
</dbReference>
<dbReference type="InterPro" id="IPR013324">
    <property type="entry name" value="RNA_pol_sigma_r3/r4-like"/>
</dbReference>
<dbReference type="InterPro" id="IPR036388">
    <property type="entry name" value="WH-like_DNA-bd_sf"/>
</dbReference>
<dbReference type="InterPro" id="IPR032710">
    <property type="entry name" value="NTF2-like_dom_sf"/>
</dbReference>
<evidence type="ECO:0000256" key="4">
    <source>
        <dbReference type="ARBA" id="ARBA00023082"/>
    </source>
</evidence>
<dbReference type="Gene3D" id="1.10.1740.10">
    <property type="match status" value="1"/>
</dbReference>
<keyword evidence="5" id="KW-0804">Transcription</keyword>
<evidence type="ECO:0000259" key="6">
    <source>
        <dbReference type="Pfam" id="PF04542"/>
    </source>
</evidence>
<evidence type="ECO:0000313" key="9">
    <source>
        <dbReference type="EMBL" id="SCF19713.1"/>
    </source>
</evidence>
<proteinExistence type="inferred from homology"/>
<dbReference type="NCBIfam" id="TIGR02960">
    <property type="entry name" value="SigX5"/>
    <property type="match status" value="1"/>
</dbReference>
<dbReference type="SUPFAM" id="SSF88659">
    <property type="entry name" value="Sigma3 and sigma4 domains of RNA polymerase sigma factors"/>
    <property type="match status" value="1"/>
</dbReference>
<dbReference type="Gene3D" id="1.10.10.10">
    <property type="entry name" value="Winged helix-like DNA-binding domain superfamily/Winged helix DNA-binding domain"/>
    <property type="match status" value="1"/>
</dbReference>
<dbReference type="Gene3D" id="3.10.450.50">
    <property type="match status" value="1"/>
</dbReference>
<dbReference type="InterPro" id="IPR013325">
    <property type="entry name" value="RNA_pol_sigma_r2"/>
</dbReference>
<evidence type="ECO:0000256" key="2">
    <source>
        <dbReference type="ARBA" id="ARBA00011344"/>
    </source>
</evidence>
<reference evidence="10" key="1">
    <citation type="submission" date="2016-06" db="EMBL/GenBank/DDBJ databases">
        <authorList>
            <person name="Varghese N."/>
            <person name="Submissions Spin"/>
        </authorList>
    </citation>
    <scope>NUCLEOTIDE SEQUENCE [LARGE SCALE GENOMIC DNA]</scope>
    <source>
        <strain evidence="10">DSM 44830</strain>
    </source>
</reference>
<dbReference type="NCBIfam" id="TIGR02937">
    <property type="entry name" value="sigma70-ECF"/>
    <property type="match status" value="1"/>
</dbReference>
<protein>
    <submittedName>
        <fullName evidence="9">RNA polymerase sigma-70 factor, ECF subfamily</fullName>
    </submittedName>
</protein>
<dbReference type="PANTHER" id="PTHR43133">
    <property type="entry name" value="RNA POLYMERASE ECF-TYPE SIGMA FACTO"/>
    <property type="match status" value="1"/>
</dbReference>
<dbReference type="Pfam" id="PF04542">
    <property type="entry name" value="Sigma70_r2"/>
    <property type="match status" value="1"/>
</dbReference>
<keyword evidence="3" id="KW-0805">Transcription regulation</keyword>
<evidence type="ECO:0000313" key="10">
    <source>
        <dbReference type="Proteomes" id="UP000199504"/>
    </source>
</evidence>
<dbReference type="SUPFAM" id="SSF54427">
    <property type="entry name" value="NTF2-like"/>
    <property type="match status" value="1"/>
</dbReference>
<dbReference type="InterPro" id="IPR013249">
    <property type="entry name" value="RNA_pol_sigma70_r4_t2"/>
</dbReference>
<dbReference type="GO" id="GO:0006352">
    <property type="term" value="P:DNA-templated transcription initiation"/>
    <property type="evidence" value="ECO:0007669"/>
    <property type="project" value="InterPro"/>
</dbReference>
<dbReference type="CDD" id="cd06171">
    <property type="entry name" value="Sigma70_r4"/>
    <property type="match status" value="1"/>
</dbReference>
<dbReference type="InterPro" id="IPR007627">
    <property type="entry name" value="RNA_pol_sigma70_r2"/>
</dbReference>
<accession>A0A1C4YG72</accession>
<feature type="domain" description="SnoaL-like" evidence="8">
    <location>
        <begin position="209"/>
        <end position="259"/>
    </location>
</feature>
<dbReference type="Pfam" id="PF12680">
    <property type="entry name" value="SnoaL_2"/>
    <property type="match status" value="1"/>
</dbReference>
<dbReference type="AlphaFoldDB" id="A0A1C4YG72"/>
<keyword evidence="10" id="KW-1185">Reference proteome</keyword>
<dbReference type="InterPro" id="IPR014305">
    <property type="entry name" value="RNA_pol_sigma-G_actinobac"/>
</dbReference>
<sequence>MPQTSTGDTAGFESMRGELTGYCYRMLGSPFEAEDAVQETMIRAWRARDRYDERRGSPRTWLYAIATNVCLDMLRGARRRALAMDLGPAAEAATGLGAAAPEHTWVLPAPDSRLLPADASPEQLVVQRETLRLAFVAALAHLPPRQRAVLILRDVLCWRAPEVAALLGCGVAAVTSALQRARATLRAVAPAPSQPLLPLDDTQRTLLAGYCAAFERHDVDALVALLHTDATMSMPPLRWWLRGRDRIRAALLDPAGSCAGARLVPTAANGQPAFWQTRPALDGHHTPFALVLLDVAGDRVTGITTFLDVRRLLPLFGAATVAGAASTR</sequence>
<gene>
    <name evidence="9" type="ORF">GA0070564_10450</name>
</gene>
<organism evidence="9 10">
    <name type="scientific">Micromonospora mirobrigensis</name>
    <dbReference type="NCBI Taxonomy" id="262898"/>
    <lineage>
        <taxon>Bacteria</taxon>
        <taxon>Bacillati</taxon>
        <taxon>Actinomycetota</taxon>
        <taxon>Actinomycetes</taxon>
        <taxon>Micromonosporales</taxon>
        <taxon>Micromonosporaceae</taxon>
        <taxon>Micromonospora</taxon>
    </lineage>
</organism>
<comment type="subunit">
    <text evidence="2">Interacts transiently with the RNA polymerase catalytic core formed by RpoA, RpoB, RpoC and RpoZ (2 alpha, 1 beta, 1 beta' and 1 omega subunit) to form the RNA polymerase holoenzyme that can initiate transcription.</text>
</comment>
<dbReference type="InterPro" id="IPR039425">
    <property type="entry name" value="RNA_pol_sigma-70-like"/>
</dbReference>
<dbReference type="InterPro" id="IPR014284">
    <property type="entry name" value="RNA_pol_sigma-70_dom"/>
</dbReference>
<comment type="similarity">
    <text evidence="1">Belongs to the sigma-70 factor family. ECF subfamily.</text>
</comment>
<dbReference type="GO" id="GO:0003677">
    <property type="term" value="F:DNA binding"/>
    <property type="evidence" value="ECO:0007669"/>
    <property type="project" value="InterPro"/>
</dbReference>
<dbReference type="STRING" id="262898.GA0070564_10450"/>
<name>A0A1C4YG72_9ACTN</name>
<dbReference type="RefSeq" id="WP_245670006.1">
    <property type="nucleotide sequence ID" value="NZ_FMCX01000004.1"/>
</dbReference>
<dbReference type="EMBL" id="FMCX01000004">
    <property type="protein sequence ID" value="SCF19713.1"/>
    <property type="molecule type" value="Genomic_DNA"/>
</dbReference>
<feature type="domain" description="RNA polymerase sigma factor 70 region 4 type 2" evidence="7">
    <location>
        <begin position="133"/>
        <end position="185"/>
    </location>
</feature>
<dbReference type="Pfam" id="PF08281">
    <property type="entry name" value="Sigma70_r4_2"/>
    <property type="match status" value="1"/>
</dbReference>
<dbReference type="SUPFAM" id="SSF88946">
    <property type="entry name" value="Sigma2 domain of RNA polymerase sigma factors"/>
    <property type="match status" value="1"/>
</dbReference>
<dbReference type="PANTHER" id="PTHR43133:SF65">
    <property type="entry name" value="ECF RNA POLYMERASE SIGMA FACTOR SIGG"/>
    <property type="match status" value="1"/>
</dbReference>
<evidence type="ECO:0000259" key="7">
    <source>
        <dbReference type="Pfam" id="PF08281"/>
    </source>
</evidence>
<dbReference type="Proteomes" id="UP000199504">
    <property type="component" value="Unassembled WGS sequence"/>
</dbReference>
<evidence type="ECO:0000256" key="1">
    <source>
        <dbReference type="ARBA" id="ARBA00010641"/>
    </source>
</evidence>
<evidence type="ECO:0000259" key="8">
    <source>
        <dbReference type="Pfam" id="PF12680"/>
    </source>
</evidence>
<evidence type="ECO:0000256" key="3">
    <source>
        <dbReference type="ARBA" id="ARBA00023015"/>
    </source>
</evidence>
<evidence type="ECO:0000256" key="5">
    <source>
        <dbReference type="ARBA" id="ARBA00023163"/>
    </source>
</evidence>